<sequence length="92" mass="10342">MHIGVLEFKGRVIASFSLKDKRRVIQSVQAKIRNRFNLSIAEVADQDDRQFVSLAVVGVGSNRMVVEKELEQALRLLEQTDGLEIIAADITF</sequence>
<comment type="caution">
    <text evidence="1">The sequence shown here is derived from an EMBL/GenBank/DDBJ whole genome shotgun (WGS) entry which is preliminary data.</text>
</comment>
<dbReference type="PANTHER" id="PTHR36441:SF1">
    <property type="entry name" value="DUF503 DOMAIN-CONTAINING PROTEIN"/>
    <property type="match status" value="1"/>
</dbReference>
<dbReference type="PANTHER" id="PTHR36441">
    <property type="entry name" value="HYPOTHETICAL CYTOSOLIC PROTEIN"/>
    <property type="match status" value="1"/>
</dbReference>
<proteinExistence type="predicted"/>
<dbReference type="EMBL" id="JAECVW010000014">
    <property type="protein sequence ID" value="MBH8596364.1"/>
    <property type="molecule type" value="Genomic_DNA"/>
</dbReference>
<dbReference type="Gene3D" id="3.30.70.1120">
    <property type="entry name" value="TT1725-like"/>
    <property type="match status" value="1"/>
</dbReference>
<keyword evidence="2" id="KW-1185">Reference proteome</keyword>
<dbReference type="SUPFAM" id="SSF103007">
    <property type="entry name" value="Hypothetical protein TT1725"/>
    <property type="match status" value="1"/>
</dbReference>
<dbReference type="Pfam" id="PF04456">
    <property type="entry name" value="DUF503"/>
    <property type="match status" value="1"/>
</dbReference>
<reference evidence="1 2" key="1">
    <citation type="submission" date="2020-12" db="EMBL/GenBank/DDBJ databases">
        <title>WGS of Thermoactinomyces spp.</title>
        <authorList>
            <person name="Cheng K."/>
        </authorList>
    </citation>
    <scope>NUCLEOTIDE SEQUENCE [LARGE SCALE GENOMIC DNA]</scope>
    <source>
        <strain evidence="2">CICC 10671\DSM 43846</strain>
    </source>
</reference>
<gene>
    <name evidence="1" type="ORF">I8U20_13750</name>
</gene>
<dbReference type="AlphaFoldDB" id="A0A8I1AFH7"/>
<dbReference type="Proteomes" id="UP000633619">
    <property type="component" value="Unassembled WGS sequence"/>
</dbReference>
<dbReference type="InterPro" id="IPR036746">
    <property type="entry name" value="TT1725-like_sf"/>
</dbReference>
<protein>
    <submittedName>
        <fullName evidence="1">DUF503 domain-containing protein</fullName>
    </submittedName>
</protein>
<accession>A0A8I1AFH7</accession>
<dbReference type="InterPro" id="IPR007546">
    <property type="entry name" value="DUF503"/>
</dbReference>
<name>A0A8I1AFH7_THEIN</name>
<evidence type="ECO:0000313" key="2">
    <source>
        <dbReference type="Proteomes" id="UP000633619"/>
    </source>
</evidence>
<organism evidence="1 2">
    <name type="scientific">Thermoactinomyces intermedius</name>
    <dbReference type="NCBI Taxonomy" id="2024"/>
    <lineage>
        <taxon>Bacteria</taxon>
        <taxon>Bacillati</taxon>
        <taxon>Bacillota</taxon>
        <taxon>Bacilli</taxon>
        <taxon>Bacillales</taxon>
        <taxon>Thermoactinomycetaceae</taxon>
        <taxon>Thermoactinomyces</taxon>
    </lineage>
</organism>
<dbReference type="RefSeq" id="WP_049720217.1">
    <property type="nucleotide sequence ID" value="NZ_JACEIR010000016.1"/>
</dbReference>
<evidence type="ECO:0000313" key="1">
    <source>
        <dbReference type="EMBL" id="MBH8596364.1"/>
    </source>
</evidence>